<evidence type="ECO:0000313" key="3">
    <source>
        <dbReference type="Proteomes" id="UP001212997"/>
    </source>
</evidence>
<dbReference type="EMBL" id="JANAWD010000021">
    <property type="protein sequence ID" value="KAJ3490859.1"/>
    <property type="molecule type" value="Genomic_DNA"/>
</dbReference>
<evidence type="ECO:0000256" key="1">
    <source>
        <dbReference type="SAM" id="MobiDB-lite"/>
    </source>
</evidence>
<keyword evidence="3" id="KW-1185">Reference proteome</keyword>
<name>A0AAD5VAR3_9APHY</name>
<reference evidence="2" key="1">
    <citation type="submission" date="2022-07" db="EMBL/GenBank/DDBJ databases">
        <title>Genome Sequence of Physisporinus lineatus.</title>
        <authorList>
            <person name="Buettner E."/>
        </authorList>
    </citation>
    <scope>NUCLEOTIDE SEQUENCE</scope>
    <source>
        <strain evidence="2">VT162</strain>
    </source>
</reference>
<dbReference type="AlphaFoldDB" id="A0AAD5VAR3"/>
<comment type="caution">
    <text evidence="2">The sequence shown here is derived from an EMBL/GenBank/DDBJ whole genome shotgun (WGS) entry which is preliminary data.</text>
</comment>
<accession>A0AAD5VAR3</accession>
<gene>
    <name evidence="2" type="ORF">NLI96_g1152</name>
</gene>
<dbReference type="Proteomes" id="UP001212997">
    <property type="component" value="Unassembled WGS sequence"/>
</dbReference>
<sequence length="93" mass="9773">MGFGGGGNTTFMPNGGYIKWAVVDVQCQASVPVICSPFRGKLTSSTFVHPLALLEMDSFFPIANPIPAEETQVPTDFEGSSQPGSSGKNCTIC</sequence>
<evidence type="ECO:0000313" key="2">
    <source>
        <dbReference type="EMBL" id="KAJ3490859.1"/>
    </source>
</evidence>
<proteinExistence type="predicted"/>
<feature type="region of interest" description="Disordered" evidence="1">
    <location>
        <begin position="72"/>
        <end position="93"/>
    </location>
</feature>
<organism evidence="2 3">
    <name type="scientific">Meripilus lineatus</name>
    <dbReference type="NCBI Taxonomy" id="2056292"/>
    <lineage>
        <taxon>Eukaryota</taxon>
        <taxon>Fungi</taxon>
        <taxon>Dikarya</taxon>
        <taxon>Basidiomycota</taxon>
        <taxon>Agaricomycotina</taxon>
        <taxon>Agaricomycetes</taxon>
        <taxon>Polyporales</taxon>
        <taxon>Meripilaceae</taxon>
        <taxon>Meripilus</taxon>
    </lineage>
</organism>
<protein>
    <submittedName>
        <fullName evidence="2">Uncharacterized protein</fullName>
    </submittedName>
</protein>